<dbReference type="InterPro" id="IPR043128">
    <property type="entry name" value="Rev_trsase/Diguanyl_cyclase"/>
</dbReference>
<dbReference type="Gene3D" id="3.20.20.450">
    <property type="entry name" value="EAL domain"/>
    <property type="match status" value="1"/>
</dbReference>
<evidence type="ECO:0000256" key="1">
    <source>
        <dbReference type="SAM" id="Phobius"/>
    </source>
</evidence>
<dbReference type="PANTHER" id="PTHR44757:SF2">
    <property type="entry name" value="BIOFILM ARCHITECTURE MAINTENANCE PROTEIN MBAA"/>
    <property type="match status" value="1"/>
</dbReference>
<dbReference type="NCBIfam" id="TIGR00254">
    <property type="entry name" value="GGDEF"/>
    <property type="match status" value="1"/>
</dbReference>
<keyword evidence="1" id="KW-1133">Transmembrane helix</keyword>
<feature type="domain" description="EAL" evidence="2">
    <location>
        <begin position="254"/>
        <end position="502"/>
    </location>
</feature>
<reference evidence="4 5" key="1">
    <citation type="submission" date="2015-12" db="EMBL/GenBank/DDBJ databases">
        <title>Draft genome sequence of Mesorhizobium sp. UFLA 01-765, a multitolerant efficient symbiont and plant-growth promoting strain isolated from Zn-mining soil using Leucaena leucocephala as a trap plant.</title>
        <authorList>
            <person name="Rangel W.M."/>
            <person name="Thijs S."/>
            <person name="Longatti S.M."/>
            <person name="Moreira F.M."/>
            <person name="Weyens N."/>
            <person name="Vangronsveld J."/>
            <person name="Van Hamme J.D."/>
            <person name="Bottos E.M."/>
            <person name="Rineau F."/>
        </authorList>
    </citation>
    <scope>NUCLEOTIDE SEQUENCE [LARGE SCALE GENOMIC DNA]</scope>
    <source>
        <strain evidence="4 5">UFLA 01-765</strain>
    </source>
</reference>
<dbReference type="CDD" id="cd01949">
    <property type="entry name" value="GGDEF"/>
    <property type="match status" value="1"/>
</dbReference>
<dbReference type="CDD" id="cd01948">
    <property type="entry name" value="EAL"/>
    <property type="match status" value="1"/>
</dbReference>
<dbReference type="InterPro" id="IPR001633">
    <property type="entry name" value="EAL_dom"/>
</dbReference>
<dbReference type="EMBL" id="LPWA01000106">
    <property type="protein sequence ID" value="KUM26396.1"/>
    <property type="molecule type" value="Genomic_DNA"/>
</dbReference>
<organism evidence="4 5">
    <name type="scientific">Rhizobium loti</name>
    <name type="common">Mesorhizobium loti</name>
    <dbReference type="NCBI Taxonomy" id="381"/>
    <lineage>
        <taxon>Bacteria</taxon>
        <taxon>Pseudomonadati</taxon>
        <taxon>Pseudomonadota</taxon>
        <taxon>Alphaproteobacteria</taxon>
        <taxon>Hyphomicrobiales</taxon>
        <taxon>Phyllobacteriaceae</taxon>
        <taxon>Mesorhizobium</taxon>
    </lineage>
</organism>
<gene>
    <name evidence="4" type="ORF">AU467_21950</name>
</gene>
<dbReference type="InterPro" id="IPR052155">
    <property type="entry name" value="Biofilm_reg_signaling"/>
</dbReference>
<dbReference type="Gene3D" id="3.30.70.270">
    <property type="match status" value="1"/>
</dbReference>
<dbReference type="SUPFAM" id="SSF141868">
    <property type="entry name" value="EAL domain-like"/>
    <property type="match status" value="1"/>
</dbReference>
<evidence type="ECO:0000313" key="4">
    <source>
        <dbReference type="EMBL" id="KUM26396.1"/>
    </source>
</evidence>
<dbReference type="Pfam" id="PF00990">
    <property type="entry name" value="GGDEF"/>
    <property type="match status" value="1"/>
</dbReference>
<dbReference type="OrthoDB" id="9814202at2"/>
<dbReference type="Pfam" id="PF00563">
    <property type="entry name" value="EAL"/>
    <property type="match status" value="1"/>
</dbReference>
<dbReference type="InterPro" id="IPR035919">
    <property type="entry name" value="EAL_sf"/>
</dbReference>
<keyword evidence="1" id="KW-0472">Membrane</keyword>
<feature type="transmembrane region" description="Helical" evidence="1">
    <location>
        <begin position="43"/>
        <end position="63"/>
    </location>
</feature>
<dbReference type="PANTHER" id="PTHR44757">
    <property type="entry name" value="DIGUANYLATE CYCLASE DGCP"/>
    <property type="match status" value="1"/>
</dbReference>
<feature type="domain" description="GGDEF" evidence="3">
    <location>
        <begin position="114"/>
        <end position="245"/>
    </location>
</feature>
<name>A0A101KSU6_RHILI</name>
<accession>A0A101KSU6</accession>
<dbReference type="Proteomes" id="UP000053176">
    <property type="component" value="Unassembled WGS sequence"/>
</dbReference>
<dbReference type="SMART" id="SM00267">
    <property type="entry name" value="GGDEF"/>
    <property type="match status" value="1"/>
</dbReference>
<evidence type="ECO:0000313" key="5">
    <source>
        <dbReference type="Proteomes" id="UP000053176"/>
    </source>
</evidence>
<sequence>MSILATIKDHSGRIYRGIQVLLVASIAATGLAAFGLTEDASRAAALAMSVTATSLALLVLMYMRSSVVQSLQSAADAEAEKHRFLNIDAMTGAMTRRYFLEALSDRLGTLRNRRQASLLLIDLDHFKQLNDTFGHQFGDLALAYLVKEAERIFADGIIGRLGGDEFGVIVPHGDAAVIGKDARRLLDAMRAGKRHEGKIIPLSISLGVALAPLHASNPTELMLLADLALYESKAAGRGRVTVFDEEMLSDKRYRRLVERELRAAIYLGELELHYQPIVGTEGSIDALEGLIRWRHPVRGLISPAEFIPIAERSTLIDMIGEWVFKRACADIGHFPGQRISINVSGEQLKRDEIVTMCDRILRETGRSASGFIIEITETVATAATPEILRRLEALRGLGFHIALDDFGTGHCGFNYLKTLPIDSVKIDRSYIRSLAHDQVAQIFVSALAQIARIQDITIVAEGVETAEEFALARTAGCSRFQGYFFGKPAPRDKTSVLCAADGQPLALSA</sequence>
<protein>
    <submittedName>
        <fullName evidence="4">Diguanylate phosphodiesterase</fullName>
    </submittedName>
</protein>
<dbReference type="PROSITE" id="PS50883">
    <property type="entry name" value="EAL"/>
    <property type="match status" value="1"/>
</dbReference>
<dbReference type="SMART" id="SM00052">
    <property type="entry name" value="EAL"/>
    <property type="match status" value="1"/>
</dbReference>
<dbReference type="SUPFAM" id="SSF55073">
    <property type="entry name" value="Nucleotide cyclase"/>
    <property type="match status" value="1"/>
</dbReference>
<feature type="transmembrane region" description="Helical" evidence="1">
    <location>
        <begin position="20"/>
        <end position="37"/>
    </location>
</feature>
<dbReference type="PROSITE" id="PS50887">
    <property type="entry name" value="GGDEF"/>
    <property type="match status" value="1"/>
</dbReference>
<comment type="caution">
    <text evidence="4">The sequence shown here is derived from an EMBL/GenBank/DDBJ whole genome shotgun (WGS) entry which is preliminary data.</text>
</comment>
<dbReference type="AlphaFoldDB" id="A0A101KSU6"/>
<evidence type="ECO:0000259" key="2">
    <source>
        <dbReference type="PROSITE" id="PS50883"/>
    </source>
</evidence>
<dbReference type="InterPro" id="IPR000160">
    <property type="entry name" value="GGDEF_dom"/>
</dbReference>
<keyword evidence="1" id="KW-0812">Transmembrane</keyword>
<proteinExistence type="predicted"/>
<evidence type="ECO:0000259" key="3">
    <source>
        <dbReference type="PROSITE" id="PS50887"/>
    </source>
</evidence>
<dbReference type="InterPro" id="IPR029787">
    <property type="entry name" value="Nucleotide_cyclase"/>
</dbReference>